<reference evidence="2 3" key="1">
    <citation type="submission" date="2019-07" db="EMBL/GenBank/DDBJ databases">
        <title>complete genome sequencing of Ornithinimicrobium sp. H23M54.</title>
        <authorList>
            <person name="Bae J.-W."/>
            <person name="Lee S.-Y."/>
        </authorList>
    </citation>
    <scope>NUCLEOTIDE SEQUENCE [LARGE SCALE GENOMIC DNA]</scope>
    <source>
        <strain evidence="2 3">H23M54</strain>
    </source>
</reference>
<gene>
    <name evidence="2" type="ORF">FNH13_12495</name>
</gene>
<dbReference type="PROSITE" id="PS51257">
    <property type="entry name" value="PROKAR_LIPOPROTEIN"/>
    <property type="match status" value="1"/>
</dbReference>
<keyword evidence="3" id="KW-1185">Reference proteome</keyword>
<evidence type="ECO:0000259" key="1">
    <source>
        <dbReference type="Pfam" id="PF14230"/>
    </source>
</evidence>
<dbReference type="Pfam" id="PF14230">
    <property type="entry name" value="DUF4333"/>
    <property type="match status" value="1"/>
</dbReference>
<dbReference type="Proteomes" id="UP000315395">
    <property type="component" value="Chromosome"/>
</dbReference>
<dbReference type="RefSeq" id="WP_143783718.1">
    <property type="nucleotide sequence ID" value="NZ_CP041616.1"/>
</dbReference>
<accession>A0A516GBZ2</accession>
<feature type="domain" description="DUF4333" evidence="1">
    <location>
        <begin position="15"/>
        <end position="72"/>
    </location>
</feature>
<protein>
    <submittedName>
        <fullName evidence="2">DUF4333 domain-containing protein</fullName>
    </submittedName>
</protein>
<dbReference type="KEGG" id="orz:FNH13_12495"/>
<evidence type="ECO:0000313" key="2">
    <source>
        <dbReference type="EMBL" id="QDO89041.1"/>
    </source>
</evidence>
<dbReference type="InterPro" id="IPR025637">
    <property type="entry name" value="DUF4333"/>
</dbReference>
<organism evidence="2 3">
    <name type="scientific">Ornithinimicrobium ciconiae</name>
    <dbReference type="NCBI Taxonomy" id="2594265"/>
    <lineage>
        <taxon>Bacteria</taxon>
        <taxon>Bacillati</taxon>
        <taxon>Actinomycetota</taxon>
        <taxon>Actinomycetes</taxon>
        <taxon>Micrococcales</taxon>
        <taxon>Ornithinimicrobiaceae</taxon>
        <taxon>Ornithinimicrobium</taxon>
    </lineage>
</organism>
<name>A0A516GBZ2_9MICO</name>
<proteinExistence type="predicted"/>
<sequence length="112" mass="11790">MDRSRTVVIAAGMAAVAMVATGCSREVSAEDIEDSIAEQAEVQGFPLESVDCPSGLPPEVGAEVICDVVITGLVEVTPGQPEVVDRFQVQVRGVDRGDVRYSMRPLVAGTTE</sequence>
<evidence type="ECO:0000313" key="3">
    <source>
        <dbReference type="Proteomes" id="UP000315395"/>
    </source>
</evidence>
<dbReference type="OrthoDB" id="4965955at2"/>
<dbReference type="EMBL" id="CP041616">
    <property type="protein sequence ID" value="QDO89041.1"/>
    <property type="molecule type" value="Genomic_DNA"/>
</dbReference>
<dbReference type="AlphaFoldDB" id="A0A516GBZ2"/>